<feature type="chain" id="PRO_5007294109" evidence="1">
    <location>
        <begin position="22"/>
        <end position="103"/>
    </location>
</feature>
<feature type="signal peptide" evidence="1">
    <location>
        <begin position="1"/>
        <end position="21"/>
    </location>
</feature>
<accession>A0A137NTS0</accession>
<organism evidence="2 3">
    <name type="scientific">Conidiobolus coronatus (strain ATCC 28846 / CBS 209.66 / NRRL 28638)</name>
    <name type="common">Delacroixia coronata</name>
    <dbReference type="NCBI Taxonomy" id="796925"/>
    <lineage>
        <taxon>Eukaryota</taxon>
        <taxon>Fungi</taxon>
        <taxon>Fungi incertae sedis</taxon>
        <taxon>Zoopagomycota</taxon>
        <taxon>Entomophthoromycotina</taxon>
        <taxon>Entomophthoromycetes</taxon>
        <taxon>Entomophthorales</taxon>
        <taxon>Ancylistaceae</taxon>
        <taxon>Conidiobolus</taxon>
    </lineage>
</organism>
<name>A0A137NTS0_CONC2</name>
<evidence type="ECO:0000313" key="2">
    <source>
        <dbReference type="EMBL" id="KXN66098.1"/>
    </source>
</evidence>
<keyword evidence="1" id="KW-0732">Signal</keyword>
<dbReference type="EMBL" id="KQ964767">
    <property type="protein sequence ID" value="KXN66098.1"/>
    <property type="molecule type" value="Genomic_DNA"/>
</dbReference>
<keyword evidence="3" id="KW-1185">Reference proteome</keyword>
<dbReference type="Proteomes" id="UP000070444">
    <property type="component" value="Unassembled WGS sequence"/>
</dbReference>
<reference evidence="2 3" key="1">
    <citation type="journal article" date="2015" name="Genome Biol. Evol.">
        <title>Phylogenomic analyses indicate that early fungi evolved digesting cell walls of algal ancestors of land plants.</title>
        <authorList>
            <person name="Chang Y."/>
            <person name="Wang S."/>
            <person name="Sekimoto S."/>
            <person name="Aerts A.L."/>
            <person name="Choi C."/>
            <person name="Clum A."/>
            <person name="LaButti K.M."/>
            <person name="Lindquist E.A."/>
            <person name="Yee Ngan C."/>
            <person name="Ohm R.A."/>
            <person name="Salamov A.A."/>
            <person name="Grigoriev I.V."/>
            <person name="Spatafora J.W."/>
            <person name="Berbee M.L."/>
        </authorList>
    </citation>
    <scope>NUCLEOTIDE SEQUENCE [LARGE SCALE GENOMIC DNA]</scope>
    <source>
        <strain evidence="2 3">NRRL 28638</strain>
    </source>
</reference>
<dbReference type="AlphaFoldDB" id="A0A137NTS0"/>
<proteinExistence type="predicted"/>
<gene>
    <name evidence="2" type="ORF">CONCODRAFT_12132</name>
</gene>
<protein>
    <submittedName>
        <fullName evidence="2">Uncharacterized protein</fullName>
    </submittedName>
</protein>
<evidence type="ECO:0000256" key="1">
    <source>
        <dbReference type="SAM" id="SignalP"/>
    </source>
</evidence>
<evidence type="ECO:0000313" key="3">
    <source>
        <dbReference type="Proteomes" id="UP000070444"/>
    </source>
</evidence>
<sequence>MLGKCKVITAYLAFFTALVSAAPSFEPFVLVSHVDGTSSLVGGSSGCFGTSGEVNQVSVAPGYQATLYSDYSCKGTVFIRARNQVHFNDPYNVKSIELERVLY</sequence>